<reference evidence="3" key="1">
    <citation type="journal article" date="2021" name="Sci. Rep.">
        <title>Diploid genomic architecture of Nitzschia inconspicua, an elite biomass production diatom.</title>
        <authorList>
            <person name="Oliver A."/>
            <person name="Podell S."/>
            <person name="Pinowska A."/>
            <person name="Traller J.C."/>
            <person name="Smith S.R."/>
            <person name="McClure R."/>
            <person name="Beliaev A."/>
            <person name="Bohutskyi P."/>
            <person name="Hill E.A."/>
            <person name="Rabines A."/>
            <person name="Zheng H."/>
            <person name="Allen L.Z."/>
            <person name="Kuo A."/>
            <person name="Grigoriev I.V."/>
            <person name="Allen A.E."/>
            <person name="Hazlebeck D."/>
            <person name="Allen E.E."/>
        </authorList>
    </citation>
    <scope>NUCLEOTIDE SEQUENCE</scope>
    <source>
        <strain evidence="3">Hildebrandi</strain>
    </source>
</reference>
<evidence type="ECO:0000259" key="2">
    <source>
        <dbReference type="Pfam" id="PF03407"/>
    </source>
</evidence>
<keyword evidence="3" id="KW-0808">Transferase</keyword>
<dbReference type="GO" id="GO:0016757">
    <property type="term" value="F:glycosyltransferase activity"/>
    <property type="evidence" value="ECO:0007669"/>
    <property type="project" value="TreeGrafter"/>
</dbReference>
<dbReference type="InterPro" id="IPR005069">
    <property type="entry name" value="Nucl-diP-sugar_transferase"/>
</dbReference>
<gene>
    <name evidence="3" type="ORF">IV203_034083</name>
</gene>
<accession>A0A9K3M3Y3</accession>
<keyword evidence="4" id="KW-1185">Reference proteome</keyword>
<dbReference type="InterPro" id="IPR052636">
    <property type="entry name" value="UDP-D-xylose:L-fucose_XylT"/>
</dbReference>
<dbReference type="OrthoDB" id="46497at2759"/>
<comment type="caution">
    <text evidence="3">The sequence shown here is derived from an EMBL/GenBank/DDBJ whole genome shotgun (WGS) entry which is preliminary data.</text>
</comment>
<dbReference type="Pfam" id="PF03407">
    <property type="entry name" value="Nucleotid_trans"/>
    <property type="match status" value="1"/>
</dbReference>
<sequence>MKNRLADTASDDSRCLWWTKLLRSRLLMALILPVVVVAWNISLSRHLTIWTQYFPTDAIFQSTESNATVSSVVVGTNLSYNIPINNHNNNIGDVDEQKTITIPNTPTERKSNTIIIGFSDDGYKEIAWRWYQELSTLGYTEHMVVAQDRSTVEYFQAKGMRHDFIHAFDLETESLPLTNVSNFRKERCLDYDKKYGNTPARQHQLYKRSLFGSRWTYVWRQLQAGKNVLLTDVDNVFVRYKDLSELEQEPYDSIHAYAGFLDAFPRNIFSQTGFTICGGMSWLRAAPGVLQIVQSLIERCGCQSTLHCHCKCDDQVVLNNIMLLEEPFKIAWDETVTVASSLHDVRWEELTGTCTKTGHRVKVWNRHVAFRRQLDPEVCPDPKLSWIAMPSGVDRTKVHDEWKAACPGN</sequence>
<evidence type="ECO:0000256" key="1">
    <source>
        <dbReference type="SAM" id="Phobius"/>
    </source>
</evidence>
<protein>
    <submittedName>
        <fullName evidence="3">Nucleotide-diphospho-sugar transferase</fullName>
    </submittedName>
</protein>
<dbReference type="PANTHER" id="PTHR47032">
    <property type="entry name" value="UDP-D-XYLOSE:L-FUCOSE ALPHA-1,3-D-XYLOSYLTRANSFERASE-RELATED"/>
    <property type="match status" value="1"/>
</dbReference>
<evidence type="ECO:0000313" key="3">
    <source>
        <dbReference type="EMBL" id="KAG7373359.1"/>
    </source>
</evidence>
<keyword evidence="1" id="KW-1133">Transmembrane helix</keyword>
<dbReference type="PANTHER" id="PTHR47032:SF1">
    <property type="entry name" value="UDP-D-XYLOSE:L-FUCOSE ALPHA-1,3-D-XYLOSYLTRANSFERASE-RELATED"/>
    <property type="match status" value="1"/>
</dbReference>
<feature type="domain" description="Nucleotide-diphospho-sugar transferase" evidence="2">
    <location>
        <begin position="210"/>
        <end position="322"/>
    </location>
</feature>
<dbReference type="GO" id="GO:0005794">
    <property type="term" value="C:Golgi apparatus"/>
    <property type="evidence" value="ECO:0007669"/>
    <property type="project" value="TreeGrafter"/>
</dbReference>
<dbReference type="AlphaFoldDB" id="A0A9K3M3Y3"/>
<reference evidence="3" key="2">
    <citation type="submission" date="2021-04" db="EMBL/GenBank/DDBJ databases">
        <authorList>
            <person name="Podell S."/>
        </authorList>
    </citation>
    <scope>NUCLEOTIDE SEQUENCE</scope>
    <source>
        <strain evidence="3">Hildebrandi</strain>
    </source>
</reference>
<organism evidence="3 4">
    <name type="scientific">Nitzschia inconspicua</name>
    <dbReference type="NCBI Taxonomy" id="303405"/>
    <lineage>
        <taxon>Eukaryota</taxon>
        <taxon>Sar</taxon>
        <taxon>Stramenopiles</taxon>
        <taxon>Ochrophyta</taxon>
        <taxon>Bacillariophyta</taxon>
        <taxon>Bacillariophyceae</taxon>
        <taxon>Bacillariophycidae</taxon>
        <taxon>Bacillariales</taxon>
        <taxon>Bacillariaceae</taxon>
        <taxon>Nitzschia</taxon>
    </lineage>
</organism>
<proteinExistence type="predicted"/>
<feature type="transmembrane region" description="Helical" evidence="1">
    <location>
        <begin position="21"/>
        <end position="41"/>
    </location>
</feature>
<keyword evidence="1" id="KW-0472">Membrane</keyword>
<dbReference type="Proteomes" id="UP000693970">
    <property type="component" value="Unassembled WGS sequence"/>
</dbReference>
<evidence type="ECO:0000313" key="4">
    <source>
        <dbReference type="Proteomes" id="UP000693970"/>
    </source>
</evidence>
<name>A0A9K3M3Y3_9STRA</name>
<dbReference type="EMBL" id="JAGRRH010000002">
    <property type="protein sequence ID" value="KAG7373359.1"/>
    <property type="molecule type" value="Genomic_DNA"/>
</dbReference>
<keyword evidence="1" id="KW-0812">Transmembrane</keyword>